<dbReference type="Proteomes" id="UP001605036">
    <property type="component" value="Unassembled WGS sequence"/>
</dbReference>
<dbReference type="AlphaFoldDB" id="A0ABD1Y125"/>
<gene>
    <name evidence="1" type="ORF">R1flu_000656</name>
</gene>
<comment type="caution">
    <text evidence="1">The sequence shown here is derived from an EMBL/GenBank/DDBJ whole genome shotgun (WGS) entry which is preliminary data.</text>
</comment>
<reference evidence="1 2" key="1">
    <citation type="submission" date="2024-09" db="EMBL/GenBank/DDBJ databases">
        <title>Chromosome-scale assembly of Riccia fluitans.</title>
        <authorList>
            <person name="Paukszto L."/>
            <person name="Sawicki J."/>
            <person name="Karawczyk K."/>
            <person name="Piernik-Szablinska J."/>
            <person name="Szczecinska M."/>
            <person name="Mazdziarz M."/>
        </authorList>
    </citation>
    <scope>NUCLEOTIDE SEQUENCE [LARGE SCALE GENOMIC DNA]</scope>
    <source>
        <strain evidence="1">Rf_01</strain>
        <tissue evidence="1">Aerial parts of the thallus</tissue>
    </source>
</reference>
<dbReference type="EMBL" id="JBHFFA010000006">
    <property type="protein sequence ID" value="KAL2620451.1"/>
    <property type="molecule type" value="Genomic_DNA"/>
</dbReference>
<accession>A0ABD1Y125</accession>
<evidence type="ECO:0000313" key="1">
    <source>
        <dbReference type="EMBL" id="KAL2620451.1"/>
    </source>
</evidence>
<protein>
    <submittedName>
        <fullName evidence="1">Uncharacterized protein</fullName>
    </submittedName>
</protein>
<organism evidence="1 2">
    <name type="scientific">Riccia fluitans</name>
    <dbReference type="NCBI Taxonomy" id="41844"/>
    <lineage>
        <taxon>Eukaryota</taxon>
        <taxon>Viridiplantae</taxon>
        <taxon>Streptophyta</taxon>
        <taxon>Embryophyta</taxon>
        <taxon>Marchantiophyta</taxon>
        <taxon>Marchantiopsida</taxon>
        <taxon>Marchantiidae</taxon>
        <taxon>Marchantiales</taxon>
        <taxon>Ricciaceae</taxon>
        <taxon>Riccia</taxon>
    </lineage>
</organism>
<proteinExistence type="predicted"/>
<keyword evidence="2" id="KW-1185">Reference proteome</keyword>
<sequence length="116" mass="12744">MLDVISNLDQDGSRRLLVNFVQFSIVARPCSPLSRRNFSKFASFEKCFREGSVPGARVEVFILDPRSLLPSAAYSRSASANGPEQHVSTAVLSVASFLLPLTLPQNARLQFSKAFP</sequence>
<name>A0ABD1Y125_9MARC</name>
<evidence type="ECO:0000313" key="2">
    <source>
        <dbReference type="Proteomes" id="UP001605036"/>
    </source>
</evidence>